<sequence>MDKKQQCVARVNGTPISRFDLENAMQGYAMQEHRKTLDQLDADQLREAESFAMEKLIARELIFQQALAEGFVADEAAIAEELRKIVDNFPSEEEFHATLAKAGLSAADYQRMLRQDVTVNQMSEKYLADLDDPSDEEIEDFYRQHADRLVRRGRVRASHLLVRAGGDNREQALERIRRLRDEATADNFADLARKHSDCPSAPGGGDLGYFRRGDMVKPFEDAAFSLAVGAISEPVETQFGFHLIRVLDREEDRPLTREEARPQIVSFIRQQAGAGRLKQWVEELRAQADIEIMDNRAD</sequence>
<comment type="caution">
    <text evidence="3">The sequence shown here is derived from an EMBL/GenBank/DDBJ whole genome shotgun (WGS) entry which is preliminary data.</text>
</comment>
<evidence type="ECO:0000313" key="4">
    <source>
        <dbReference type="Proteomes" id="UP000324159"/>
    </source>
</evidence>
<dbReference type="GO" id="GO:0003755">
    <property type="term" value="F:peptidyl-prolyl cis-trans isomerase activity"/>
    <property type="evidence" value="ECO:0007669"/>
    <property type="project" value="UniProtKB-KW"/>
</dbReference>
<evidence type="ECO:0000259" key="2">
    <source>
        <dbReference type="PROSITE" id="PS50198"/>
    </source>
</evidence>
<reference evidence="3 4" key="1">
    <citation type="submission" date="2019-07" db="EMBL/GenBank/DDBJ databases">
        <title>Genomic Encyclopedia of Type Strains, Phase IV (KMG-IV): sequencing the most valuable type-strain genomes for metagenomic binning, comparative biology and taxonomic classification.</title>
        <authorList>
            <person name="Goeker M."/>
        </authorList>
    </citation>
    <scope>NUCLEOTIDE SEQUENCE [LARGE SCALE GENOMIC DNA]</scope>
    <source>
        <strain evidence="3 4">SS015</strain>
    </source>
</reference>
<protein>
    <submittedName>
        <fullName evidence="3">Peptidyl-prolyl cis-trans isomerase C</fullName>
    </submittedName>
</protein>
<evidence type="ECO:0000256" key="1">
    <source>
        <dbReference type="PROSITE-ProRule" id="PRU00278"/>
    </source>
</evidence>
<dbReference type="EMBL" id="VNIB01000002">
    <property type="protein sequence ID" value="TYO99633.1"/>
    <property type="molecule type" value="Genomic_DNA"/>
</dbReference>
<evidence type="ECO:0000313" key="3">
    <source>
        <dbReference type="EMBL" id="TYO99633.1"/>
    </source>
</evidence>
<dbReference type="PROSITE" id="PS01096">
    <property type="entry name" value="PPIC_PPIASE_1"/>
    <property type="match status" value="1"/>
</dbReference>
<dbReference type="Proteomes" id="UP000324159">
    <property type="component" value="Unassembled WGS sequence"/>
</dbReference>
<keyword evidence="4" id="KW-1185">Reference proteome</keyword>
<dbReference type="AlphaFoldDB" id="A0A5D3WMH3"/>
<dbReference type="InterPro" id="IPR000297">
    <property type="entry name" value="PPIase_PpiC"/>
</dbReference>
<dbReference type="InterPro" id="IPR046357">
    <property type="entry name" value="PPIase_dom_sf"/>
</dbReference>
<dbReference type="Gene3D" id="3.10.50.40">
    <property type="match status" value="1"/>
</dbReference>
<dbReference type="RefSeq" id="WP_148894912.1">
    <property type="nucleotide sequence ID" value="NZ_VNIB01000002.1"/>
</dbReference>
<dbReference type="Pfam" id="PF13624">
    <property type="entry name" value="SurA_N_3"/>
    <property type="match status" value="1"/>
</dbReference>
<dbReference type="PANTHER" id="PTHR47245">
    <property type="entry name" value="PEPTIDYLPROLYL ISOMERASE"/>
    <property type="match status" value="1"/>
</dbReference>
<dbReference type="Gene3D" id="1.10.4030.10">
    <property type="entry name" value="Porin chaperone SurA, peptide-binding domain"/>
    <property type="match status" value="1"/>
</dbReference>
<dbReference type="SUPFAM" id="SSF54534">
    <property type="entry name" value="FKBP-like"/>
    <property type="match status" value="1"/>
</dbReference>
<dbReference type="PANTHER" id="PTHR47245:SF2">
    <property type="entry name" value="PEPTIDYL-PROLYL CIS-TRANS ISOMERASE HP_0175-RELATED"/>
    <property type="match status" value="1"/>
</dbReference>
<dbReference type="InterPro" id="IPR027304">
    <property type="entry name" value="Trigger_fact/SurA_dom_sf"/>
</dbReference>
<feature type="domain" description="PpiC" evidence="2">
    <location>
        <begin position="152"/>
        <end position="248"/>
    </location>
</feature>
<dbReference type="SUPFAM" id="SSF109998">
    <property type="entry name" value="Triger factor/SurA peptide-binding domain-like"/>
    <property type="match status" value="1"/>
</dbReference>
<proteinExistence type="predicted"/>
<dbReference type="InterPro" id="IPR050245">
    <property type="entry name" value="PrsA_foldase"/>
</dbReference>
<dbReference type="PROSITE" id="PS50198">
    <property type="entry name" value="PPIC_PPIASE_2"/>
    <property type="match status" value="1"/>
</dbReference>
<dbReference type="InterPro" id="IPR023058">
    <property type="entry name" value="PPIase_PpiC_CS"/>
</dbReference>
<keyword evidence="1 3" id="KW-0413">Isomerase</keyword>
<gene>
    <name evidence="3" type="ORF">EDC39_102156</name>
</gene>
<name>A0A5D3WMH3_9BACT</name>
<dbReference type="OrthoDB" id="14196at2"/>
<keyword evidence="1" id="KW-0697">Rotamase</keyword>
<organism evidence="3 4">
    <name type="scientific">Geothermobacter ehrlichii</name>
    <dbReference type="NCBI Taxonomy" id="213224"/>
    <lineage>
        <taxon>Bacteria</taxon>
        <taxon>Pseudomonadati</taxon>
        <taxon>Thermodesulfobacteriota</taxon>
        <taxon>Desulfuromonadia</taxon>
        <taxon>Desulfuromonadales</taxon>
        <taxon>Geothermobacteraceae</taxon>
        <taxon>Geothermobacter</taxon>
    </lineage>
</organism>
<dbReference type="Pfam" id="PF00639">
    <property type="entry name" value="Rotamase"/>
    <property type="match status" value="1"/>
</dbReference>
<accession>A0A5D3WMH3</accession>